<keyword evidence="3" id="KW-0433">Leucine-rich repeat</keyword>
<gene>
    <name evidence="7" type="primary">LOC113430325</name>
</gene>
<feature type="region of interest" description="Disordered" evidence="5">
    <location>
        <begin position="124"/>
        <end position="184"/>
    </location>
</feature>
<sequence length="184" mass="20331">VKESLDSRRSRLSLGKVTLNVPEKLKGYEELLGGDPGSDFVEPKGIQQNVQALEQALRYPLIYREGKARLDRYQKPYVSAKKKVLRIQAPKPRKTRMERLEEILLELRKPRNVVHVPLGKGAHVLGCGPRAPEKGPPPPPPSPHKAGGRSSEGFGRDLEDGNGPRSTSGKGNSCPRLVHKDNPE</sequence>
<dbReference type="GeneID" id="113430325"/>
<feature type="non-terminal residue" evidence="7">
    <location>
        <position position="184"/>
    </location>
</feature>
<dbReference type="GO" id="GO:0005737">
    <property type="term" value="C:cytoplasm"/>
    <property type="evidence" value="ECO:0007669"/>
    <property type="project" value="UniProtKB-SubCell"/>
</dbReference>
<evidence type="ECO:0000256" key="2">
    <source>
        <dbReference type="ARBA" id="ARBA00022490"/>
    </source>
</evidence>
<dbReference type="KEGG" id="nss:113430325"/>
<evidence type="ECO:0000256" key="1">
    <source>
        <dbReference type="ARBA" id="ARBA00004496"/>
    </source>
</evidence>
<proteinExistence type="predicted"/>
<protein>
    <submittedName>
        <fullName evidence="7">X-ray radiation resistance-associated protein 1-like</fullName>
    </submittedName>
</protein>
<evidence type="ECO:0000256" key="4">
    <source>
        <dbReference type="ARBA" id="ARBA00022737"/>
    </source>
</evidence>
<dbReference type="RefSeq" id="XP_026548564.1">
    <property type="nucleotide sequence ID" value="XM_026692779.1"/>
</dbReference>
<feature type="compositionally biased region" description="Pro residues" evidence="5">
    <location>
        <begin position="134"/>
        <end position="143"/>
    </location>
</feature>
<comment type="subcellular location">
    <subcellularLocation>
        <location evidence="1">Cytoplasm</location>
    </subcellularLocation>
</comment>
<dbReference type="Proteomes" id="UP000504612">
    <property type="component" value="Unplaced"/>
</dbReference>
<accession>A0A6J1W801</accession>
<feature type="non-terminal residue" evidence="7">
    <location>
        <position position="1"/>
    </location>
</feature>
<dbReference type="PANTHER" id="PTHR22710">
    <property type="entry name" value="X-RAY RADIATION RESISTANCE ASSOCIATED PROTEIN 1 XRRA1"/>
    <property type="match status" value="1"/>
</dbReference>
<evidence type="ECO:0000256" key="3">
    <source>
        <dbReference type="ARBA" id="ARBA00022614"/>
    </source>
</evidence>
<organism evidence="6 7">
    <name type="scientific">Notechis scutatus</name>
    <name type="common">mainland tiger snake</name>
    <dbReference type="NCBI Taxonomy" id="8663"/>
    <lineage>
        <taxon>Eukaryota</taxon>
        <taxon>Metazoa</taxon>
        <taxon>Chordata</taxon>
        <taxon>Craniata</taxon>
        <taxon>Vertebrata</taxon>
        <taxon>Euteleostomi</taxon>
        <taxon>Lepidosauria</taxon>
        <taxon>Squamata</taxon>
        <taxon>Bifurcata</taxon>
        <taxon>Unidentata</taxon>
        <taxon>Episquamata</taxon>
        <taxon>Toxicofera</taxon>
        <taxon>Serpentes</taxon>
        <taxon>Colubroidea</taxon>
        <taxon>Elapidae</taxon>
        <taxon>Hydrophiinae</taxon>
        <taxon>Notechis</taxon>
    </lineage>
</organism>
<evidence type="ECO:0000256" key="5">
    <source>
        <dbReference type="SAM" id="MobiDB-lite"/>
    </source>
</evidence>
<dbReference type="GO" id="GO:0005634">
    <property type="term" value="C:nucleus"/>
    <property type="evidence" value="ECO:0007669"/>
    <property type="project" value="TreeGrafter"/>
</dbReference>
<keyword evidence="4" id="KW-0677">Repeat</keyword>
<reference evidence="7" key="1">
    <citation type="submission" date="2025-08" db="UniProtKB">
        <authorList>
            <consortium name="RefSeq"/>
        </authorList>
    </citation>
    <scope>IDENTIFICATION</scope>
</reference>
<keyword evidence="2" id="KW-0963">Cytoplasm</keyword>
<evidence type="ECO:0000313" key="6">
    <source>
        <dbReference type="Proteomes" id="UP000504612"/>
    </source>
</evidence>
<keyword evidence="6" id="KW-1185">Reference proteome</keyword>
<name>A0A6J1W801_9SAUR</name>
<evidence type="ECO:0000313" key="7">
    <source>
        <dbReference type="RefSeq" id="XP_026548564.1"/>
    </source>
</evidence>
<dbReference type="PANTHER" id="PTHR22710:SF2">
    <property type="entry name" value="X-RAY RADIATION RESISTANCE-ASSOCIATED PROTEIN 1"/>
    <property type="match status" value="1"/>
</dbReference>
<dbReference type="AlphaFoldDB" id="A0A6J1W801"/>